<evidence type="ECO:0000256" key="7">
    <source>
        <dbReference type="ARBA" id="ARBA00023196"/>
    </source>
</evidence>
<proteinExistence type="inferred from homology"/>
<dbReference type="Pfam" id="PF02823">
    <property type="entry name" value="ATP-synt_DE_N"/>
    <property type="match status" value="1"/>
</dbReference>
<dbReference type="GO" id="GO:0045259">
    <property type="term" value="C:proton-transporting ATP synthase complex"/>
    <property type="evidence" value="ECO:0007669"/>
    <property type="project" value="UniProtKB-KW"/>
</dbReference>
<dbReference type="GO" id="GO:0012505">
    <property type="term" value="C:endomembrane system"/>
    <property type="evidence" value="ECO:0007669"/>
    <property type="project" value="UniProtKB-SubCell"/>
</dbReference>
<dbReference type="PANTHER" id="PTHR13822">
    <property type="entry name" value="ATP SYNTHASE DELTA/EPSILON CHAIN"/>
    <property type="match status" value="1"/>
</dbReference>
<dbReference type="SUPFAM" id="SSF51344">
    <property type="entry name" value="Epsilon subunit of F1F0-ATP synthase N-terminal domain"/>
    <property type="match status" value="1"/>
</dbReference>
<dbReference type="PATRIC" id="fig|320787.5.peg.2215"/>
<dbReference type="Gene3D" id="2.60.15.10">
    <property type="entry name" value="F0F1 ATP synthase delta/epsilon subunit, N-terminal"/>
    <property type="match status" value="1"/>
</dbReference>
<organism evidence="11 12">
    <name type="scientific">Cyclobacterium amurskyense</name>
    <dbReference type="NCBI Taxonomy" id="320787"/>
    <lineage>
        <taxon>Bacteria</taxon>
        <taxon>Pseudomonadati</taxon>
        <taxon>Bacteroidota</taxon>
        <taxon>Cytophagia</taxon>
        <taxon>Cytophagales</taxon>
        <taxon>Cyclobacteriaceae</taxon>
        <taxon>Cyclobacterium</taxon>
    </lineage>
</organism>
<name>A0A0H4PAF8_9BACT</name>
<evidence type="ECO:0000256" key="4">
    <source>
        <dbReference type="ARBA" id="ARBA00022448"/>
    </source>
</evidence>
<dbReference type="RefSeq" id="WP_205749809.1">
    <property type="nucleotide sequence ID" value="NZ_CAXBGM010000081.1"/>
</dbReference>
<keyword evidence="7 9" id="KW-0139">CF(1)</keyword>
<evidence type="ECO:0000256" key="1">
    <source>
        <dbReference type="ARBA" id="ARBA00003543"/>
    </source>
</evidence>
<evidence type="ECO:0000256" key="6">
    <source>
        <dbReference type="ARBA" id="ARBA00023136"/>
    </source>
</evidence>
<comment type="subcellular location">
    <subcellularLocation>
        <location evidence="2">Endomembrane system</location>
        <topology evidence="2">Peripheral membrane protein</topology>
    </subcellularLocation>
</comment>
<evidence type="ECO:0000313" key="12">
    <source>
        <dbReference type="Proteomes" id="UP000036520"/>
    </source>
</evidence>
<evidence type="ECO:0000259" key="10">
    <source>
        <dbReference type="Pfam" id="PF02823"/>
    </source>
</evidence>
<evidence type="ECO:0000313" key="11">
    <source>
        <dbReference type="EMBL" id="AKP51436.1"/>
    </source>
</evidence>
<evidence type="ECO:0000256" key="5">
    <source>
        <dbReference type="ARBA" id="ARBA00023065"/>
    </source>
</evidence>
<dbReference type="STRING" id="320787.CA2015_2010"/>
<comment type="similarity">
    <text evidence="3 9">Belongs to the ATPase epsilon chain family.</text>
</comment>
<sequence length="81" mass="8569">MHLEIITPDQKVFEGEVSEATFPGADGSFQVLKNHAAIISALVKGAVSYTTTEGQKSLVVDGGVVEVNDNKIIVLAEKVVD</sequence>
<evidence type="ECO:0000256" key="8">
    <source>
        <dbReference type="ARBA" id="ARBA00023310"/>
    </source>
</evidence>
<dbReference type="InterPro" id="IPR001469">
    <property type="entry name" value="ATP_synth_F1_dsu/esu"/>
</dbReference>
<dbReference type="KEGG" id="camu:CA2015_2010"/>
<dbReference type="CDD" id="cd12152">
    <property type="entry name" value="F1-ATPase_delta"/>
    <property type="match status" value="1"/>
</dbReference>
<dbReference type="AlphaFoldDB" id="A0A0H4PAF8"/>
<dbReference type="GO" id="GO:0046933">
    <property type="term" value="F:proton-transporting ATP synthase activity, rotational mechanism"/>
    <property type="evidence" value="ECO:0007669"/>
    <property type="project" value="InterPro"/>
</dbReference>
<evidence type="ECO:0000256" key="9">
    <source>
        <dbReference type="RuleBase" id="RU003656"/>
    </source>
</evidence>
<gene>
    <name evidence="11" type="ORF">CA2015_2010</name>
</gene>
<reference evidence="11 12" key="1">
    <citation type="submission" date="2015-07" db="EMBL/GenBank/DDBJ databases">
        <authorList>
            <person name="Kim K.M."/>
        </authorList>
    </citation>
    <scope>NUCLEOTIDE SEQUENCE [LARGE SCALE GENOMIC DNA]</scope>
    <source>
        <strain evidence="11 12">KCTC 12363</strain>
    </source>
</reference>
<comment type="function">
    <text evidence="1">Produces ATP from ADP in the presence of a proton gradient across the membrane.</text>
</comment>
<keyword evidence="6" id="KW-0472">Membrane</keyword>
<keyword evidence="5 9" id="KW-0406">Ion transport</keyword>
<comment type="subunit">
    <text evidence="9">F-type ATPases have 2 components, CF(1) - the catalytic core - and CF(0) - the membrane proton channel. CF(1) has five subunits: alpha(3), beta(3), gamma(1), delta(1), epsilon(1). CF(0) has three main subunits: a, b and c.</text>
</comment>
<dbReference type="InterPro" id="IPR036771">
    <property type="entry name" value="ATPsynth_dsu/esu_N"/>
</dbReference>
<feature type="domain" description="ATP synthase F1 complex delta/epsilon subunit N-terminal" evidence="10">
    <location>
        <begin position="1"/>
        <end position="78"/>
    </location>
</feature>
<keyword evidence="4 9" id="KW-0813">Transport</keyword>
<evidence type="ECO:0000256" key="2">
    <source>
        <dbReference type="ARBA" id="ARBA00004184"/>
    </source>
</evidence>
<keyword evidence="12" id="KW-1185">Reference proteome</keyword>
<dbReference type="InterPro" id="IPR020546">
    <property type="entry name" value="ATP_synth_F1_dsu/esu_N"/>
</dbReference>
<dbReference type="Proteomes" id="UP000036520">
    <property type="component" value="Chromosome"/>
</dbReference>
<dbReference type="NCBIfam" id="TIGR01216">
    <property type="entry name" value="ATP_synt_epsi"/>
    <property type="match status" value="1"/>
</dbReference>
<evidence type="ECO:0000256" key="3">
    <source>
        <dbReference type="ARBA" id="ARBA00005712"/>
    </source>
</evidence>
<accession>A0A0H4PAF8</accession>
<dbReference type="EMBL" id="CP012040">
    <property type="protein sequence ID" value="AKP51436.1"/>
    <property type="molecule type" value="Genomic_DNA"/>
</dbReference>
<dbReference type="PANTHER" id="PTHR13822:SF10">
    <property type="entry name" value="ATP SYNTHASE EPSILON CHAIN, CHLOROPLASTIC"/>
    <property type="match status" value="1"/>
</dbReference>
<protein>
    <submittedName>
        <fullName evidence="11">ATP synthase epsilon chain</fullName>
    </submittedName>
</protein>
<keyword evidence="8 9" id="KW-0066">ATP synthesis</keyword>